<feature type="domain" description="Neurotransmitter-gated ion-channel transmembrane" evidence="7">
    <location>
        <begin position="256"/>
        <end position="327"/>
    </location>
</feature>
<keyword evidence="4 5" id="KW-0472">Membrane</keyword>
<dbReference type="Proteomes" id="UP001152747">
    <property type="component" value="Unassembled WGS sequence"/>
</dbReference>
<dbReference type="CDD" id="cd18989">
    <property type="entry name" value="LGIC_ECD_cation"/>
    <property type="match status" value="1"/>
</dbReference>
<dbReference type="PRINTS" id="PR00252">
    <property type="entry name" value="NRIONCHANNEL"/>
</dbReference>
<evidence type="ECO:0000259" key="7">
    <source>
        <dbReference type="Pfam" id="PF02932"/>
    </source>
</evidence>
<feature type="transmembrane region" description="Helical" evidence="5">
    <location>
        <begin position="312"/>
        <end position="332"/>
    </location>
</feature>
<feature type="transmembrane region" description="Helical" evidence="5">
    <location>
        <begin position="377"/>
        <end position="399"/>
    </location>
</feature>
<evidence type="ECO:0000256" key="4">
    <source>
        <dbReference type="ARBA" id="ARBA00023136"/>
    </source>
</evidence>
<comment type="caution">
    <text evidence="8">The sequence shown here is derived from an EMBL/GenBank/DDBJ whole genome shotgun (WGS) entry which is preliminary data.</text>
</comment>
<keyword evidence="5" id="KW-0732">Signal</keyword>
<dbReference type="PANTHER" id="PTHR18945">
    <property type="entry name" value="NEUROTRANSMITTER GATED ION CHANNEL"/>
    <property type="match status" value="1"/>
</dbReference>
<dbReference type="InterPro" id="IPR036719">
    <property type="entry name" value="Neuro-gated_channel_TM_sf"/>
</dbReference>
<feature type="transmembrane region" description="Helical" evidence="5">
    <location>
        <begin position="251"/>
        <end position="273"/>
    </location>
</feature>
<keyword evidence="5" id="KW-0406">Ion transport</keyword>
<dbReference type="GO" id="GO:0016020">
    <property type="term" value="C:membrane"/>
    <property type="evidence" value="ECO:0007669"/>
    <property type="project" value="UniProtKB-SubCell"/>
</dbReference>
<proteinExistence type="inferred from homology"/>
<dbReference type="InterPro" id="IPR018000">
    <property type="entry name" value="Neurotransmitter_ion_chnl_CS"/>
</dbReference>
<dbReference type="AlphaFoldDB" id="A0A9P1IR20"/>
<feature type="transmembrane region" description="Helical" evidence="5">
    <location>
        <begin position="282"/>
        <end position="300"/>
    </location>
</feature>
<organism evidence="8 9">
    <name type="scientific">Caenorhabditis angaria</name>
    <dbReference type="NCBI Taxonomy" id="860376"/>
    <lineage>
        <taxon>Eukaryota</taxon>
        <taxon>Metazoa</taxon>
        <taxon>Ecdysozoa</taxon>
        <taxon>Nematoda</taxon>
        <taxon>Chromadorea</taxon>
        <taxon>Rhabditida</taxon>
        <taxon>Rhabditina</taxon>
        <taxon>Rhabditomorpha</taxon>
        <taxon>Rhabditoidea</taxon>
        <taxon>Rhabditidae</taxon>
        <taxon>Peloderinae</taxon>
        <taxon>Caenorhabditis</taxon>
    </lineage>
</organism>
<comment type="similarity">
    <text evidence="5">Belongs to the ligand-gated ion channel (TC 1.A.9) family.</text>
</comment>
<feature type="domain" description="Neurotransmitter-gated ion-channel ligand-binding" evidence="6">
    <location>
        <begin position="36"/>
        <end position="198"/>
    </location>
</feature>
<evidence type="ECO:0000313" key="8">
    <source>
        <dbReference type="EMBL" id="CAI5447808.1"/>
    </source>
</evidence>
<accession>A0A9P1IR20</accession>
<keyword evidence="2 5" id="KW-0812">Transmembrane</keyword>
<evidence type="ECO:0000259" key="6">
    <source>
        <dbReference type="Pfam" id="PF02931"/>
    </source>
</evidence>
<sequence>MSKDFLIFLLIFLQINYSQSEIENRERSYIQEAHQALHRDIFNQYDKNASPIFQDLGELSNDTWSYSQFFDDLTVTDIDEANELISVVVDIYQVWTDYRLTWDPAEYGNISYIFTRQDAVWSPPFSAFSTSEIKDHRDQMFRSVGIQSNGSLMAHVPMEITATCNLVMDDFPFDFQICEIKTGTALFPAAVYTMGISVAERLRENPCLMGNSGWDVINMTTGVITVDGHDESDYKALQGVIRFHLKRNSSFYIYMIILPIVIINGIAFLGIFLKKNTKIERVTVGLTHIMTMTFILGMMGEKIPHTAKVPLLGLYIIFSLCSMIVAIFLSTYRSLIAGYLRNIKSDNDNAADNHQKEPLVPSAPTKSDRLYQLFHTWLRYTFIILLQLVNLASFFYMIYRYIDFELTHRDELNRCAQAKTSLSMDFEYNSKRKEL</sequence>
<dbReference type="InterPro" id="IPR038050">
    <property type="entry name" value="Neuro_actylchol_rec"/>
</dbReference>
<evidence type="ECO:0000256" key="3">
    <source>
        <dbReference type="ARBA" id="ARBA00022989"/>
    </source>
</evidence>
<keyword evidence="5" id="KW-0407">Ion channel</keyword>
<keyword evidence="5" id="KW-0813">Transport</keyword>
<protein>
    <recommendedName>
        <fullName evidence="10">Neurotransmitter-gated ion-channel ligand-binding domain-containing protein</fullName>
    </recommendedName>
</protein>
<evidence type="ECO:0000313" key="9">
    <source>
        <dbReference type="Proteomes" id="UP001152747"/>
    </source>
</evidence>
<evidence type="ECO:0008006" key="10">
    <source>
        <dbReference type="Google" id="ProtNLM"/>
    </source>
</evidence>
<comment type="subcellular location">
    <subcellularLocation>
        <location evidence="1">Membrane</location>
        <topology evidence="1">Multi-pass membrane protein</topology>
    </subcellularLocation>
</comment>
<dbReference type="CDD" id="cd19051">
    <property type="entry name" value="LGIC_TM_cation"/>
    <property type="match status" value="1"/>
</dbReference>
<dbReference type="SUPFAM" id="SSF90112">
    <property type="entry name" value="Neurotransmitter-gated ion-channel transmembrane pore"/>
    <property type="match status" value="1"/>
</dbReference>
<dbReference type="SUPFAM" id="SSF63712">
    <property type="entry name" value="Nicotinic receptor ligand binding domain-like"/>
    <property type="match status" value="1"/>
</dbReference>
<keyword evidence="9" id="KW-1185">Reference proteome</keyword>
<dbReference type="InterPro" id="IPR006029">
    <property type="entry name" value="Neurotrans-gated_channel_TM"/>
</dbReference>
<dbReference type="GO" id="GO:0004888">
    <property type="term" value="F:transmembrane signaling receptor activity"/>
    <property type="evidence" value="ECO:0007669"/>
    <property type="project" value="InterPro"/>
</dbReference>
<dbReference type="Gene3D" id="2.70.170.10">
    <property type="entry name" value="Neurotransmitter-gated ion-channel ligand-binding domain"/>
    <property type="match status" value="1"/>
</dbReference>
<evidence type="ECO:0000256" key="2">
    <source>
        <dbReference type="ARBA" id="ARBA00022692"/>
    </source>
</evidence>
<keyword evidence="3 5" id="KW-1133">Transmembrane helix</keyword>
<dbReference type="EMBL" id="CANHGI010000004">
    <property type="protein sequence ID" value="CAI5447808.1"/>
    <property type="molecule type" value="Genomic_DNA"/>
</dbReference>
<dbReference type="Pfam" id="PF02932">
    <property type="entry name" value="Neur_chan_memb"/>
    <property type="match status" value="1"/>
</dbReference>
<dbReference type="InterPro" id="IPR006202">
    <property type="entry name" value="Neur_chan_lig-bd"/>
</dbReference>
<dbReference type="InterPro" id="IPR036734">
    <property type="entry name" value="Neur_chan_lig-bd_sf"/>
</dbReference>
<reference evidence="8" key="1">
    <citation type="submission" date="2022-11" db="EMBL/GenBank/DDBJ databases">
        <authorList>
            <person name="Kikuchi T."/>
        </authorList>
    </citation>
    <scope>NUCLEOTIDE SEQUENCE</scope>
    <source>
        <strain evidence="8">PS1010</strain>
    </source>
</reference>
<feature type="signal peptide" evidence="5">
    <location>
        <begin position="1"/>
        <end position="20"/>
    </location>
</feature>
<feature type="chain" id="PRO_5040540106" description="Neurotransmitter-gated ion-channel ligand-binding domain-containing protein" evidence="5">
    <location>
        <begin position="21"/>
        <end position="435"/>
    </location>
</feature>
<name>A0A9P1IR20_9PELO</name>
<dbReference type="Gene3D" id="1.20.58.390">
    <property type="entry name" value="Neurotransmitter-gated ion-channel transmembrane domain"/>
    <property type="match status" value="1"/>
</dbReference>
<evidence type="ECO:0000256" key="5">
    <source>
        <dbReference type="RuleBase" id="RU000687"/>
    </source>
</evidence>
<gene>
    <name evidence="8" type="ORF">CAMP_LOCUS10445</name>
</gene>
<dbReference type="GO" id="GO:0005230">
    <property type="term" value="F:extracellular ligand-gated monoatomic ion channel activity"/>
    <property type="evidence" value="ECO:0007669"/>
    <property type="project" value="InterPro"/>
</dbReference>
<dbReference type="OrthoDB" id="5866477at2759"/>
<dbReference type="InterPro" id="IPR006201">
    <property type="entry name" value="Neur_channel"/>
</dbReference>
<dbReference type="PROSITE" id="PS00236">
    <property type="entry name" value="NEUROTR_ION_CHANNEL"/>
    <property type="match status" value="1"/>
</dbReference>
<dbReference type="Pfam" id="PF02931">
    <property type="entry name" value="Neur_chan_LBD"/>
    <property type="match status" value="1"/>
</dbReference>
<evidence type="ECO:0000256" key="1">
    <source>
        <dbReference type="ARBA" id="ARBA00004141"/>
    </source>
</evidence>